<dbReference type="Proteomes" id="UP001161497">
    <property type="component" value="Chromosome"/>
</dbReference>
<accession>A0ABN8XI85</accession>
<sequence length="48" mass="5530">MFLIASKPMRPFPYKKAKILSVLLYCVKITTFVNTELVFFLAAKKTMS</sequence>
<protein>
    <submittedName>
        <fullName evidence="2">Uncharacterized protein</fullName>
    </submittedName>
</protein>
<proteinExistence type="predicted"/>
<evidence type="ECO:0000313" key="3">
    <source>
        <dbReference type="Proteomes" id="UP001161497"/>
    </source>
</evidence>
<keyword evidence="1" id="KW-1133">Transmembrane helix</keyword>
<keyword evidence="1" id="KW-0472">Membrane</keyword>
<gene>
    <name evidence="2" type="ORF">MFUM_1777</name>
</gene>
<organism evidence="2 3">
    <name type="scientific">Candidatus Methylacidiphilum fumarolicum</name>
    <dbReference type="NCBI Taxonomy" id="591154"/>
    <lineage>
        <taxon>Bacteria</taxon>
        <taxon>Pseudomonadati</taxon>
        <taxon>Verrucomicrobiota</taxon>
        <taxon>Methylacidiphilae</taxon>
        <taxon>Methylacidiphilales</taxon>
        <taxon>Methylacidiphilaceae</taxon>
        <taxon>Methylacidiphilum (ex Ratnadevi et al. 2023)</taxon>
    </lineage>
</organism>
<name>A0ABN8XI85_9BACT</name>
<reference evidence="2" key="1">
    <citation type="submission" date="2023-03" db="EMBL/GenBank/DDBJ databases">
        <authorList>
            <person name="Cremers G."/>
            <person name="Picone N."/>
        </authorList>
    </citation>
    <scope>NUCLEOTIDE SEQUENCE</scope>
    <source>
        <strain evidence="2">Sample_alias</strain>
    </source>
</reference>
<dbReference type="EMBL" id="OX458932">
    <property type="protein sequence ID" value="CAI9086103.1"/>
    <property type="molecule type" value="Genomic_DNA"/>
</dbReference>
<evidence type="ECO:0000256" key="1">
    <source>
        <dbReference type="SAM" id="Phobius"/>
    </source>
</evidence>
<feature type="transmembrane region" description="Helical" evidence="1">
    <location>
        <begin position="20"/>
        <end position="43"/>
    </location>
</feature>
<evidence type="ECO:0000313" key="2">
    <source>
        <dbReference type="EMBL" id="CAI9086103.1"/>
    </source>
</evidence>
<keyword evidence="1" id="KW-0812">Transmembrane</keyword>
<keyword evidence="3" id="KW-1185">Reference proteome</keyword>